<name>A0A1E7EKQ2_9STRA</name>
<evidence type="ECO:0000313" key="2">
    <source>
        <dbReference type="Proteomes" id="UP000095751"/>
    </source>
</evidence>
<dbReference type="Proteomes" id="UP000095751">
    <property type="component" value="Unassembled WGS sequence"/>
</dbReference>
<reference evidence="1 2" key="1">
    <citation type="submission" date="2016-09" db="EMBL/GenBank/DDBJ databases">
        <title>Extensive genetic diversity and differential bi-allelic expression allows diatom success in the polar Southern Ocean.</title>
        <authorList>
            <consortium name="DOE Joint Genome Institute"/>
            <person name="Mock T."/>
            <person name="Otillar R.P."/>
            <person name="Strauss J."/>
            <person name="Dupont C."/>
            <person name="Frickenhaus S."/>
            <person name="Maumus F."/>
            <person name="Mcmullan M."/>
            <person name="Sanges R."/>
            <person name="Schmutz J."/>
            <person name="Toseland A."/>
            <person name="Valas R."/>
            <person name="Veluchamy A."/>
            <person name="Ward B.J."/>
            <person name="Allen A."/>
            <person name="Barry K."/>
            <person name="Falciatore A."/>
            <person name="Ferrante M."/>
            <person name="Fortunato A.E."/>
            <person name="Gloeckner G."/>
            <person name="Gruber A."/>
            <person name="Hipkin R."/>
            <person name="Janech M."/>
            <person name="Kroth P."/>
            <person name="Leese F."/>
            <person name="Lindquist E."/>
            <person name="Lyon B.R."/>
            <person name="Martin J."/>
            <person name="Mayer C."/>
            <person name="Parker M."/>
            <person name="Quesneville H."/>
            <person name="Raymond J."/>
            <person name="Uhlig C."/>
            <person name="Valentin K.U."/>
            <person name="Worden A.Z."/>
            <person name="Armbrust E.V."/>
            <person name="Bowler C."/>
            <person name="Green B."/>
            <person name="Moulton V."/>
            <person name="Van Oosterhout C."/>
            <person name="Grigoriev I."/>
        </authorList>
    </citation>
    <scope>NUCLEOTIDE SEQUENCE [LARGE SCALE GENOMIC DNA]</scope>
    <source>
        <strain evidence="1 2">CCMP1102</strain>
    </source>
</reference>
<accession>A0A1E7EKQ2</accession>
<sequence length="171" mass="19899">MSTSQWKIEEQFWEYKFCHMKKRMKSFTQFMKLLLKATWVPVCYQNYNISNDTSTVTLESQDTTMNKGKGPTQAYIVNSFELTPLDVLYDVPSYDTFTNIDSFPTQQGYANLVGQSLSWTPNTLQQQQYHPTGEEEALPSQLVHKEDTTVHVCAVKTWRRTLHKDLDAQKL</sequence>
<gene>
    <name evidence="1" type="ORF">FRACYDRAFT_254510</name>
</gene>
<protein>
    <submittedName>
        <fullName evidence="1">Uncharacterized protein</fullName>
    </submittedName>
</protein>
<dbReference type="InParanoid" id="A0A1E7EKQ2"/>
<dbReference type="AlphaFoldDB" id="A0A1E7EKQ2"/>
<proteinExistence type="predicted"/>
<dbReference type="KEGG" id="fcy:FRACYDRAFT_254510"/>
<evidence type="ECO:0000313" key="1">
    <source>
        <dbReference type="EMBL" id="OEU06490.1"/>
    </source>
</evidence>
<organism evidence="1 2">
    <name type="scientific">Fragilariopsis cylindrus CCMP1102</name>
    <dbReference type="NCBI Taxonomy" id="635003"/>
    <lineage>
        <taxon>Eukaryota</taxon>
        <taxon>Sar</taxon>
        <taxon>Stramenopiles</taxon>
        <taxon>Ochrophyta</taxon>
        <taxon>Bacillariophyta</taxon>
        <taxon>Bacillariophyceae</taxon>
        <taxon>Bacillariophycidae</taxon>
        <taxon>Bacillariales</taxon>
        <taxon>Bacillariaceae</taxon>
        <taxon>Fragilariopsis</taxon>
    </lineage>
</organism>
<keyword evidence="2" id="KW-1185">Reference proteome</keyword>
<dbReference type="EMBL" id="KV784408">
    <property type="protein sequence ID" value="OEU06490.1"/>
    <property type="molecule type" value="Genomic_DNA"/>
</dbReference>